<protein>
    <submittedName>
        <fullName evidence="2">Uncharacterized protein</fullName>
    </submittedName>
</protein>
<name>A0A371G2X7_MUCPR</name>
<sequence length="124" mass="14159">MSHTCEGSHTFHFSDLISLSSDLDSKRSNSFQKGEPDTDLDNIHKDIKKEQEARDNQTPKGLMTRGRLRKLQEVLQKVHLLRNLEDSGSSPSPTIYIIGYPPIQARSDHEEPYIRPPSFCKLII</sequence>
<evidence type="ECO:0000256" key="1">
    <source>
        <dbReference type="SAM" id="MobiDB-lite"/>
    </source>
</evidence>
<reference evidence="2" key="1">
    <citation type="submission" date="2018-05" db="EMBL/GenBank/DDBJ databases">
        <title>Draft genome of Mucuna pruriens seed.</title>
        <authorList>
            <person name="Nnadi N.E."/>
            <person name="Vos R."/>
            <person name="Hasami M.H."/>
            <person name="Devisetty U.K."/>
            <person name="Aguiy J.C."/>
        </authorList>
    </citation>
    <scope>NUCLEOTIDE SEQUENCE [LARGE SCALE GENOMIC DNA]</scope>
    <source>
        <strain evidence="2">JCA_2017</strain>
    </source>
</reference>
<feature type="compositionally biased region" description="Basic and acidic residues" evidence="1">
    <location>
        <begin position="41"/>
        <end position="57"/>
    </location>
</feature>
<keyword evidence="3" id="KW-1185">Reference proteome</keyword>
<feature type="region of interest" description="Disordered" evidence="1">
    <location>
        <begin position="24"/>
        <end position="67"/>
    </location>
</feature>
<evidence type="ECO:0000313" key="3">
    <source>
        <dbReference type="Proteomes" id="UP000257109"/>
    </source>
</evidence>
<dbReference type="AlphaFoldDB" id="A0A371G2X7"/>
<evidence type="ECO:0000313" key="2">
    <source>
        <dbReference type="EMBL" id="RDX84882.1"/>
    </source>
</evidence>
<gene>
    <name evidence="2" type="ORF">CR513_33999</name>
</gene>
<accession>A0A371G2X7</accession>
<dbReference type="EMBL" id="QJKJ01006921">
    <property type="protein sequence ID" value="RDX84882.1"/>
    <property type="molecule type" value="Genomic_DNA"/>
</dbReference>
<comment type="caution">
    <text evidence="2">The sequence shown here is derived from an EMBL/GenBank/DDBJ whole genome shotgun (WGS) entry which is preliminary data.</text>
</comment>
<organism evidence="2 3">
    <name type="scientific">Mucuna pruriens</name>
    <name type="common">Velvet bean</name>
    <name type="synonym">Dolichos pruriens</name>
    <dbReference type="NCBI Taxonomy" id="157652"/>
    <lineage>
        <taxon>Eukaryota</taxon>
        <taxon>Viridiplantae</taxon>
        <taxon>Streptophyta</taxon>
        <taxon>Embryophyta</taxon>
        <taxon>Tracheophyta</taxon>
        <taxon>Spermatophyta</taxon>
        <taxon>Magnoliopsida</taxon>
        <taxon>eudicotyledons</taxon>
        <taxon>Gunneridae</taxon>
        <taxon>Pentapetalae</taxon>
        <taxon>rosids</taxon>
        <taxon>fabids</taxon>
        <taxon>Fabales</taxon>
        <taxon>Fabaceae</taxon>
        <taxon>Papilionoideae</taxon>
        <taxon>50 kb inversion clade</taxon>
        <taxon>NPAAA clade</taxon>
        <taxon>indigoferoid/millettioid clade</taxon>
        <taxon>Phaseoleae</taxon>
        <taxon>Mucuna</taxon>
    </lineage>
</organism>
<dbReference type="Proteomes" id="UP000257109">
    <property type="component" value="Unassembled WGS sequence"/>
</dbReference>
<feature type="non-terminal residue" evidence="2">
    <location>
        <position position="1"/>
    </location>
</feature>
<proteinExistence type="predicted"/>